<dbReference type="Gene3D" id="3.30.110.40">
    <property type="entry name" value="TusA-like domain"/>
    <property type="match status" value="1"/>
</dbReference>
<keyword evidence="3" id="KW-1185">Reference proteome</keyword>
<evidence type="ECO:0000313" key="2">
    <source>
        <dbReference type="EMBL" id="SMH30337.1"/>
    </source>
</evidence>
<sequence>MTEYVELDVRPILATGGEPFGRIMQTVAALGPGEGLRLLAPFRPVPLFGALGAKGFTHQDREIGGGDWEVLFTPTAGPAVSTTEAADARWPFPLMHLDNRGLMPPEPMVKVLSAAEAMQRGEVMEALLDREPTFLFPQLAQRGHEWRGGFDPDGAAYRLLVRIGTGHDDRT</sequence>
<proteinExistence type="predicted"/>
<dbReference type="SUPFAM" id="SSF64307">
    <property type="entry name" value="SirA-like"/>
    <property type="match status" value="1"/>
</dbReference>
<dbReference type="InterPro" id="IPR018720">
    <property type="entry name" value="DUF2249"/>
</dbReference>
<dbReference type="CDD" id="cd00291">
    <property type="entry name" value="SirA_YedF_YeeD"/>
    <property type="match status" value="1"/>
</dbReference>
<dbReference type="Pfam" id="PF10006">
    <property type="entry name" value="DUF2249"/>
    <property type="match status" value="2"/>
</dbReference>
<feature type="domain" description="DUF2249" evidence="1">
    <location>
        <begin position="97"/>
        <end position="161"/>
    </location>
</feature>
<gene>
    <name evidence="2" type="ORF">SAMN02982922_1034</name>
</gene>
<reference evidence="2 3" key="1">
    <citation type="submission" date="2017-04" db="EMBL/GenBank/DDBJ databases">
        <authorList>
            <person name="Afonso C.L."/>
            <person name="Miller P.J."/>
            <person name="Scott M.A."/>
            <person name="Spackman E."/>
            <person name="Goraichik I."/>
            <person name="Dimitrov K.M."/>
            <person name="Suarez D.L."/>
            <person name="Swayne D.E."/>
        </authorList>
    </citation>
    <scope>NUCLEOTIDE SEQUENCE [LARGE SCALE GENOMIC DNA]</scope>
    <source>
        <strain evidence="2 3">B5P</strain>
    </source>
</reference>
<dbReference type="Proteomes" id="UP000193083">
    <property type="component" value="Unassembled WGS sequence"/>
</dbReference>
<dbReference type="OrthoDB" id="30295at2"/>
<dbReference type="AlphaFoldDB" id="A0A1X7N152"/>
<evidence type="ECO:0000259" key="1">
    <source>
        <dbReference type="Pfam" id="PF10006"/>
    </source>
</evidence>
<feature type="domain" description="DUF2249" evidence="1">
    <location>
        <begin position="6"/>
        <end position="73"/>
    </location>
</feature>
<dbReference type="RefSeq" id="WP_139832171.1">
    <property type="nucleotide sequence ID" value="NZ_FXBL01000004.1"/>
</dbReference>
<accession>A0A1X7N152</accession>
<dbReference type="GO" id="GO:0016740">
    <property type="term" value="F:transferase activity"/>
    <property type="evidence" value="ECO:0007669"/>
    <property type="project" value="UniProtKB-KW"/>
</dbReference>
<dbReference type="InterPro" id="IPR036868">
    <property type="entry name" value="TusA-like_sf"/>
</dbReference>
<evidence type="ECO:0000313" key="3">
    <source>
        <dbReference type="Proteomes" id="UP000193083"/>
    </source>
</evidence>
<protein>
    <submittedName>
        <fullName evidence="2">TusA-related sulfurtransferase</fullName>
    </submittedName>
</protein>
<dbReference type="EMBL" id="FXBL01000004">
    <property type="protein sequence ID" value="SMH30337.1"/>
    <property type="molecule type" value="Genomic_DNA"/>
</dbReference>
<organism evidence="2 3">
    <name type="scientific">Mesorhizobium australicum</name>
    <dbReference type="NCBI Taxonomy" id="536018"/>
    <lineage>
        <taxon>Bacteria</taxon>
        <taxon>Pseudomonadati</taxon>
        <taxon>Pseudomonadota</taxon>
        <taxon>Alphaproteobacteria</taxon>
        <taxon>Hyphomicrobiales</taxon>
        <taxon>Phyllobacteriaceae</taxon>
        <taxon>Mesorhizobium</taxon>
    </lineage>
</organism>
<name>A0A1X7N152_9HYPH</name>
<keyword evidence="2" id="KW-0808">Transferase</keyword>